<dbReference type="InterPro" id="IPR020624">
    <property type="entry name" value="Schiff_base-form_aldolases_CS"/>
</dbReference>
<name>A0A167YT76_9HYPO</name>
<feature type="active site" description="Schiff-base intermediate with substrate" evidence="4">
    <location>
        <position position="165"/>
    </location>
</feature>
<dbReference type="Proteomes" id="UP000078544">
    <property type="component" value="Unassembled WGS sequence"/>
</dbReference>
<dbReference type="PANTHER" id="PTHR42849:SF1">
    <property type="entry name" value="N-ACETYLNEURAMINATE LYASE"/>
    <property type="match status" value="1"/>
</dbReference>
<evidence type="ECO:0000256" key="2">
    <source>
        <dbReference type="ARBA" id="ARBA00023270"/>
    </source>
</evidence>
<dbReference type="AlphaFoldDB" id="A0A167YT76"/>
<feature type="binding site" evidence="5">
    <location>
        <position position="50"/>
    </location>
    <ligand>
        <name>pyruvate</name>
        <dbReference type="ChEBI" id="CHEBI:15361"/>
    </ligand>
</feature>
<keyword evidence="2" id="KW-0704">Schiff base</keyword>
<evidence type="ECO:0000256" key="4">
    <source>
        <dbReference type="PIRSR" id="PIRSR001365-1"/>
    </source>
</evidence>
<dbReference type="PIRSF" id="PIRSF001365">
    <property type="entry name" value="DHDPS"/>
    <property type="match status" value="1"/>
</dbReference>
<accession>A0A167YT76</accession>
<dbReference type="GO" id="GO:0005829">
    <property type="term" value="C:cytosol"/>
    <property type="evidence" value="ECO:0007669"/>
    <property type="project" value="TreeGrafter"/>
</dbReference>
<keyword evidence="1 3" id="KW-0456">Lyase</keyword>
<dbReference type="GO" id="GO:0008747">
    <property type="term" value="F:N-acetylneuraminate lyase activity"/>
    <property type="evidence" value="ECO:0007669"/>
    <property type="project" value="TreeGrafter"/>
</dbReference>
<dbReference type="InterPro" id="IPR013785">
    <property type="entry name" value="Aldolase_TIM"/>
</dbReference>
<proteinExistence type="inferred from homology"/>
<dbReference type="PANTHER" id="PTHR42849">
    <property type="entry name" value="N-ACETYLNEURAMINATE LYASE"/>
    <property type="match status" value="1"/>
</dbReference>
<dbReference type="OrthoDB" id="191315at2759"/>
<organism evidence="6 7">
    <name type="scientific">Moelleriella libera RCEF 2490</name>
    <dbReference type="NCBI Taxonomy" id="1081109"/>
    <lineage>
        <taxon>Eukaryota</taxon>
        <taxon>Fungi</taxon>
        <taxon>Dikarya</taxon>
        <taxon>Ascomycota</taxon>
        <taxon>Pezizomycotina</taxon>
        <taxon>Sordariomycetes</taxon>
        <taxon>Hypocreomycetidae</taxon>
        <taxon>Hypocreales</taxon>
        <taxon>Clavicipitaceae</taxon>
        <taxon>Moelleriella</taxon>
    </lineage>
</organism>
<dbReference type="EMBL" id="AZGY01000017">
    <property type="protein sequence ID" value="KZZ91735.1"/>
    <property type="molecule type" value="Genomic_DNA"/>
</dbReference>
<dbReference type="CDD" id="cd00408">
    <property type="entry name" value="DHDPS-like"/>
    <property type="match status" value="1"/>
</dbReference>
<dbReference type="GO" id="GO:0019262">
    <property type="term" value="P:N-acetylneuraminate catabolic process"/>
    <property type="evidence" value="ECO:0007669"/>
    <property type="project" value="TreeGrafter"/>
</dbReference>
<evidence type="ECO:0000256" key="1">
    <source>
        <dbReference type="ARBA" id="ARBA00023239"/>
    </source>
</evidence>
<gene>
    <name evidence="6" type="ORF">AAL_06489</name>
</gene>
<sequence length="296" mass="31877">MASHKLQGIMAALITPFTEDRKFVDYAALDAHINRLIGYGVHGLVAGGSTGEFTTLTTKERKALVEQCIRSAAGRVPVIAGTGALTTDEILDLSVHAAAAGASAVLVVPPFYEKPTYKQLRELMAAVCQAIQIPVFYYHIPTASGLHLKPDQIAGLADVGVQYVKDSSGDGPALTDLLFHHQQTIVTFNGWDALTFYGLAAGAQGAIWGAVNVVPELTLQLWQAMSVNGDLSRGRELWSRIYPVCQFLESRSHYAAAVKAGMELRGWTAGPTRNPFELEDNTELVELLSTAGIRLV</sequence>
<dbReference type="Gene3D" id="3.20.20.70">
    <property type="entry name" value="Aldolase class I"/>
    <property type="match status" value="1"/>
</dbReference>
<feature type="binding site" evidence="5">
    <location>
        <position position="207"/>
    </location>
    <ligand>
        <name>pyruvate</name>
        <dbReference type="ChEBI" id="CHEBI:15361"/>
    </ligand>
</feature>
<dbReference type="SUPFAM" id="SSF51569">
    <property type="entry name" value="Aldolase"/>
    <property type="match status" value="1"/>
</dbReference>
<evidence type="ECO:0000256" key="5">
    <source>
        <dbReference type="PIRSR" id="PIRSR001365-2"/>
    </source>
</evidence>
<evidence type="ECO:0000313" key="6">
    <source>
        <dbReference type="EMBL" id="KZZ91735.1"/>
    </source>
</evidence>
<dbReference type="Pfam" id="PF00701">
    <property type="entry name" value="DHDPS"/>
    <property type="match status" value="1"/>
</dbReference>
<keyword evidence="7" id="KW-1185">Reference proteome</keyword>
<dbReference type="SMART" id="SM01130">
    <property type="entry name" value="DHDPS"/>
    <property type="match status" value="1"/>
</dbReference>
<dbReference type="PRINTS" id="PR00146">
    <property type="entry name" value="DHPICSNTHASE"/>
</dbReference>
<evidence type="ECO:0000313" key="7">
    <source>
        <dbReference type="Proteomes" id="UP000078544"/>
    </source>
</evidence>
<comment type="similarity">
    <text evidence="3">Belongs to the DapA family.</text>
</comment>
<comment type="caution">
    <text evidence="6">The sequence shown here is derived from an EMBL/GenBank/DDBJ whole genome shotgun (WGS) entry which is preliminary data.</text>
</comment>
<protein>
    <submittedName>
        <fullName evidence="6">Dihydrodipicolinate synthetase-like protein</fullName>
    </submittedName>
</protein>
<reference evidence="6 7" key="1">
    <citation type="journal article" date="2016" name="Genome Biol. Evol.">
        <title>Divergent and convergent evolution of fungal pathogenicity.</title>
        <authorList>
            <person name="Shang Y."/>
            <person name="Xiao G."/>
            <person name="Zheng P."/>
            <person name="Cen K."/>
            <person name="Zhan S."/>
            <person name="Wang C."/>
        </authorList>
    </citation>
    <scope>NUCLEOTIDE SEQUENCE [LARGE SCALE GENOMIC DNA]</scope>
    <source>
        <strain evidence="6 7">RCEF 2490</strain>
    </source>
</reference>
<dbReference type="PROSITE" id="PS00665">
    <property type="entry name" value="DHDPS_1"/>
    <property type="match status" value="1"/>
</dbReference>
<feature type="active site" description="Proton donor/acceptor" evidence="4">
    <location>
        <position position="138"/>
    </location>
</feature>
<evidence type="ECO:0000256" key="3">
    <source>
        <dbReference type="PIRNR" id="PIRNR001365"/>
    </source>
</evidence>
<dbReference type="InterPro" id="IPR002220">
    <property type="entry name" value="DapA-like"/>
</dbReference>
<dbReference type="STRING" id="1081109.A0A167YT76"/>